<gene>
    <name evidence="1" type="ORF">BASA50_011402</name>
</gene>
<sequence>MRVIEKLKRPIQLKPIKLQQATPCAMEISAMFNCWRAMSIDATSCAAAAGALTLCMTAKAKSPPEATSSISEINKWLIKVSKRKQL</sequence>
<reference evidence="1 2" key="1">
    <citation type="submission" date="2021-02" db="EMBL/GenBank/DDBJ databases">
        <title>Variation within the Batrachochytrium salamandrivorans European outbreak.</title>
        <authorList>
            <person name="Kelly M."/>
            <person name="Pasmans F."/>
            <person name="Shea T.P."/>
            <person name="Munoz J.F."/>
            <person name="Carranza S."/>
            <person name="Cuomo C.A."/>
            <person name="Martel A."/>
        </authorList>
    </citation>
    <scope>NUCLEOTIDE SEQUENCE [LARGE SCALE GENOMIC DNA]</scope>
    <source>
        <strain evidence="1 2">AMFP18/2</strain>
    </source>
</reference>
<dbReference type="Proteomes" id="UP001648503">
    <property type="component" value="Unassembled WGS sequence"/>
</dbReference>
<evidence type="ECO:0000313" key="1">
    <source>
        <dbReference type="EMBL" id="KAH6587399.1"/>
    </source>
</evidence>
<name>A0ABQ8EW97_9FUNG</name>
<organism evidence="1 2">
    <name type="scientific">Batrachochytrium salamandrivorans</name>
    <dbReference type="NCBI Taxonomy" id="1357716"/>
    <lineage>
        <taxon>Eukaryota</taxon>
        <taxon>Fungi</taxon>
        <taxon>Fungi incertae sedis</taxon>
        <taxon>Chytridiomycota</taxon>
        <taxon>Chytridiomycota incertae sedis</taxon>
        <taxon>Chytridiomycetes</taxon>
        <taxon>Rhizophydiales</taxon>
        <taxon>Rhizophydiales incertae sedis</taxon>
        <taxon>Batrachochytrium</taxon>
    </lineage>
</organism>
<comment type="caution">
    <text evidence="1">The sequence shown here is derived from an EMBL/GenBank/DDBJ whole genome shotgun (WGS) entry which is preliminary data.</text>
</comment>
<accession>A0ABQ8EW97</accession>
<protein>
    <submittedName>
        <fullName evidence="1">Uncharacterized protein</fullName>
    </submittedName>
</protein>
<proteinExistence type="predicted"/>
<dbReference type="EMBL" id="JAFCIX010000562">
    <property type="protein sequence ID" value="KAH6587399.1"/>
    <property type="molecule type" value="Genomic_DNA"/>
</dbReference>
<keyword evidence="2" id="KW-1185">Reference proteome</keyword>
<evidence type="ECO:0000313" key="2">
    <source>
        <dbReference type="Proteomes" id="UP001648503"/>
    </source>
</evidence>